<keyword evidence="2" id="KW-1185">Reference proteome</keyword>
<sequence>MSSHHVIREKQEPALLVLGLDTFSDELLGQLLEWSPTVIATHDTAEKVHAFGIKIDWIITNDTYEALQSDIKIMPAGKDTLAEAALKYLVTHNYPAVNIITDSLQLKDFMLFADKISLVIYHNSRKIYPVTTGFSKWKPAGEVIELLAHPDKLQTGGLQAIQINRFQTTHDGFFSLQFDQPFLFIAEDI</sequence>
<keyword evidence="1" id="KW-0418">Kinase</keyword>
<dbReference type="AlphaFoldDB" id="A0A367GN28"/>
<protein>
    <submittedName>
        <fullName evidence="1">Thiamine diphosphokinase</fullName>
    </submittedName>
</protein>
<evidence type="ECO:0000313" key="1">
    <source>
        <dbReference type="EMBL" id="RCH54877.1"/>
    </source>
</evidence>
<dbReference type="OrthoDB" id="1132102at2"/>
<comment type="caution">
    <text evidence="1">The sequence shown here is derived from an EMBL/GenBank/DDBJ whole genome shotgun (WGS) entry which is preliminary data.</text>
</comment>
<dbReference type="RefSeq" id="WP_114005203.1">
    <property type="nucleotide sequence ID" value="NZ_QGDC01000005.1"/>
</dbReference>
<keyword evidence="1" id="KW-0808">Transferase</keyword>
<dbReference type="GO" id="GO:0016301">
    <property type="term" value="F:kinase activity"/>
    <property type="evidence" value="ECO:0007669"/>
    <property type="project" value="UniProtKB-KW"/>
</dbReference>
<gene>
    <name evidence="1" type="ORF">DJ568_10375</name>
</gene>
<evidence type="ECO:0000313" key="2">
    <source>
        <dbReference type="Proteomes" id="UP000253209"/>
    </source>
</evidence>
<dbReference type="Proteomes" id="UP000253209">
    <property type="component" value="Unassembled WGS sequence"/>
</dbReference>
<proteinExistence type="predicted"/>
<reference evidence="1 2" key="1">
    <citation type="submission" date="2018-05" db="EMBL/GenBank/DDBJ databases">
        <title>Mucilaginibacter hurinus sp. nov., isolated from briquette warehouse soil.</title>
        <authorList>
            <person name="Choi L."/>
        </authorList>
    </citation>
    <scope>NUCLEOTIDE SEQUENCE [LARGE SCALE GENOMIC DNA]</scope>
    <source>
        <strain evidence="1 2">ZR32</strain>
    </source>
</reference>
<organism evidence="1 2">
    <name type="scientific">Mucilaginibacter hurinus</name>
    <dbReference type="NCBI Taxonomy" id="2201324"/>
    <lineage>
        <taxon>Bacteria</taxon>
        <taxon>Pseudomonadati</taxon>
        <taxon>Bacteroidota</taxon>
        <taxon>Sphingobacteriia</taxon>
        <taxon>Sphingobacteriales</taxon>
        <taxon>Sphingobacteriaceae</taxon>
        <taxon>Mucilaginibacter</taxon>
    </lineage>
</organism>
<accession>A0A367GN28</accession>
<dbReference type="EMBL" id="QGDC01000005">
    <property type="protein sequence ID" value="RCH54877.1"/>
    <property type="molecule type" value="Genomic_DNA"/>
</dbReference>
<name>A0A367GN28_9SPHI</name>